<sequence>MADVSADISLSPDNELNVEWTDTLLTNIKDDLPKVCKFEGQLPQGLKLYSQQPVLLYRWYHKRKGEVRTIYRDTTGPYYEVGQTLQIPEDFEGWFELVPPDFGRVKYYESIEEISKTMPMKFFTRTNLTGICLGNSGESEQTYVQRKIPAGTVLKVESTFKAKWRTCAETGVLKKKQKEWTSREIQYLKCIDNKEQEILIPFTAKGKFHPVYQNGSSDSKSVFRMKDILTDLTLPVKVRIIYGKPPVVPCIFTGMLVIKRRITEDVFVGSTITFKRHALFELPAYNDVKIFMAKSEEQFVDMKTYKDAKQLCQKYSDSYSSLIKLSPTLDTDHQMIQHIPTEKTKQRHESLKTLDLITNISLTDDEPRSQFMESSSDDTVSEQSLTLGTLVELEEFSNRTSMMC</sequence>
<gene>
    <name evidence="3" type="ORF">MCOR_41063</name>
</gene>
<dbReference type="Proteomes" id="UP000507470">
    <property type="component" value="Unassembled WGS sequence"/>
</dbReference>
<dbReference type="OrthoDB" id="6076990at2759"/>
<proteinExistence type="predicted"/>
<dbReference type="PANTHER" id="PTHR14454:SF11">
    <property type="entry name" value="SERRANO, ISOFORM F"/>
    <property type="match status" value="1"/>
</dbReference>
<dbReference type="PANTHER" id="PTHR14454">
    <property type="entry name" value="GRB2-ASSOCIATED AND REGULATOR OF MAPK PROTEIN FAMILY MEMBER"/>
    <property type="match status" value="1"/>
</dbReference>
<evidence type="ECO:0000313" key="3">
    <source>
        <dbReference type="EMBL" id="CAC5407607.1"/>
    </source>
</evidence>
<dbReference type="AlphaFoldDB" id="A0A6J8DIV1"/>
<keyword evidence="1" id="KW-0597">Phosphoprotein</keyword>
<dbReference type="InterPro" id="IPR052281">
    <property type="entry name" value="GAREM"/>
</dbReference>
<feature type="domain" description="CABIT" evidence="2">
    <location>
        <begin position="81"/>
        <end position="274"/>
    </location>
</feature>
<dbReference type="InterPro" id="IPR025946">
    <property type="entry name" value="CABIT_dom"/>
</dbReference>
<accession>A0A6J8DIV1</accession>
<evidence type="ECO:0000259" key="2">
    <source>
        <dbReference type="Pfam" id="PF12736"/>
    </source>
</evidence>
<organism evidence="3 4">
    <name type="scientific">Mytilus coruscus</name>
    <name type="common">Sea mussel</name>
    <dbReference type="NCBI Taxonomy" id="42192"/>
    <lineage>
        <taxon>Eukaryota</taxon>
        <taxon>Metazoa</taxon>
        <taxon>Spiralia</taxon>
        <taxon>Lophotrochozoa</taxon>
        <taxon>Mollusca</taxon>
        <taxon>Bivalvia</taxon>
        <taxon>Autobranchia</taxon>
        <taxon>Pteriomorphia</taxon>
        <taxon>Mytilida</taxon>
        <taxon>Mytiloidea</taxon>
        <taxon>Mytilidae</taxon>
        <taxon>Mytilinae</taxon>
        <taxon>Mytilus</taxon>
    </lineage>
</organism>
<evidence type="ECO:0000256" key="1">
    <source>
        <dbReference type="ARBA" id="ARBA00022553"/>
    </source>
</evidence>
<keyword evidence="4" id="KW-1185">Reference proteome</keyword>
<protein>
    <recommendedName>
        <fullName evidence="2">CABIT domain-containing protein</fullName>
    </recommendedName>
</protein>
<evidence type="ECO:0000313" key="4">
    <source>
        <dbReference type="Proteomes" id="UP000507470"/>
    </source>
</evidence>
<dbReference type="EMBL" id="CACVKT020007420">
    <property type="protein sequence ID" value="CAC5407607.1"/>
    <property type="molecule type" value="Genomic_DNA"/>
</dbReference>
<dbReference type="Pfam" id="PF12736">
    <property type="entry name" value="CABIT"/>
    <property type="match status" value="1"/>
</dbReference>
<name>A0A6J8DIV1_MYTCO</name>
<reference evidence="3 4" key="1">
    <citation type="submission" date="2020-06" db="EMBL/GenBank/DDBJ databases">
        <authorList>
            <person name="Li R."/>
            <person name="Bekaert M."/>
        </authorList>
    </citation>
    <scope>NUCLEOTIDE SEQUENCE [LARGE SCALE GENOMIC DNA]</scope>
    <source>
        <strain evidence="4">wild</strain>
    </source>
</reference>